<dbReference type="SUPFAM" id="SSF53474">
    <property type="entry name" value="alpha/beta-Hydrolases"/>
    <property type="match status" value="1"/>
</dbReference>
<dbReference type="RefSeq" id="WP_075179257.1">
    <property type="nucleotide sequence ID" value="NZ_CAXHZV010000005.1"/>
</dbReference>
<keyword evidence="1" id="KW-0378">Hydrolase</keyword>
<dbReference type="Proteomes" id="UP001177341">
    <property type="component" value="Unassembled WGS sequence"/>
</dbReference>
<proteinExistence type="predicted"/>
<evidence type="ECO:0000313" key="4">
    <source>
        <dbReference type="Proteomes" id="UP001177341"/>
    </source>
</evidence>
<dbReference type="Proteomes" id="UP001169862">
    <property type="component" value="Unassembled WGS sequence"/>
</dbReference>
<dbReference type="PANTHER" id="PTHR35602:SF3">
    <property type="entry name" value="ESTERASE YQIA"/>
    <property type="match status" value="1"/>
</dbReference>
<dbReference type="InterPro" id="IPR008886">
    <property type="entry name" value="UPF0227/Esterase_YqiA"/>
</dbReference>
<dbReference type="Pfam" id="PF05728">
    <property type="entry name" value="UPF0227"/>
    <property type="match status" value="1"/>
</dbReference>
<name>A0AAW7XL86_9GAMM</name>
<evidence type="ECO:0000313" key="2">
    <source>
        <dbReference type="EMBL" id="MDP2523452.1"/>
    </source>
</evidence>
<dbReference type="AlphaFoldDB" id="A0AAW7XL86"/>
<dbReference type="GO" id="GO:0016787">
    <property type="term" value="F:hydrolase activity"/>
    <property type="evidence" value="ECO:0007669"/>
    <property type="project" value="UniProtKB-KW"/>
</dbReference>
<dbReference type="PANTHER" id="PTHR35602">
    <property type="entry name" value="ESTERASE YQIA-RELATED"/>
    <property type="match status" value="1"/>
</dbReference>
<gene>
    <name evidence="1" type="ORF">Q4490_09520</name>
    <name evidence="2" type="ORF">Q8W30_12815</name>
</gene>
<protein>
    <submittedName>
        <fullName evidence="1">YqiA/YcfP family alpha/beta fold hydrolase</fullName>
    </submittedName>
</protein>
<dbReference type="EMBL" id="JAUYVO010000008">
    <property type="protein sequence ID" value="MDP2523452.1"/>
    <property type="molecule type" value="Genomic_DNA"/>
</dbReference>
<evidence type="ECO:0000313" key="1">
    <source>
        <dbReference type="EMBL" id="MDO6453804.1"/>
    </source>
</evidence>
<reference evidence="1" key="1">
    <citation type="submission" date="2023-07" db="EMBL/GenBank/DDBJ databases">
        <title>Genome content predicts the carbon catabolic preferences of heterotrophic bacteria.</title>
        <authorList>
            <person name="Gralka M."/>
        </authorList>
    </citation>
    <scope>NUCLEOTIDE SEQUENCE</scope>
    <source>
        <strain evidence="2">5G01</strain>
        <strain evidence="1">I2M16</strain>
    </source>
</reference>
<sequence length="207" mass="23064">MQSPLFIYVHGFNSSPSSVKARLLGAYMKTHPELGDYCVPALSHWPAEAVLQLEKIITEHADRRVVLIGSSLGGYYSTWLTERHENCRTVLVNPAVYPYRLLADWLGENQNIYTAEHYTLSPEHLHQLESFALGGVKDSSRYLLLVQTGDTTLDYQEAVAFFAGSPQFVQPGGSHGFDRFEDLIPAIVAFANNKIDLPEPVPLPASF</sequence>
<dbReference type="InterPro" id="IPR029058">
    <property type="entry name" value="AB_hydrolase_fold"/>
</dbReference>
<accession>A0AAW7XL86</accession>
<dbReference type="Gene3D" id="3.40.50.1820">
    <property type="entry name" value="alpha/beta hydrolase"/>
    <property type="match status" value="1"/>
</dbReference>
<organism evidence="1 3">
    <name type="scientific">Neptunomonas phycophila</name>
    <dbReference type="NCBI Taxonomy" id="1572645"/>
    <lineage>
        <taxon>Bacteria</taxon>
        <taxon>Pseudomonadati</taxon>
        <taxon>Pseudomonadota</taxon>
        <taxon>Gammaproteobacteria</taxon>
        <taxon>Oceanospirillales</taxon>
        <taxon>Oceanospirillaceae</taxon>
        <taxon>Neptunomonas</taxon>
    </lineage>
</organism>
<evidence type="ECO:0000313" key="3">
    <source>
        <dbReference type="Proteomes" id="UP001169862"/>
    </source>
</evidence>
<dbReference type="EMBL" id="JAUOPG010000005">
    <property type="protein sequence ID" value="MDO6453804.1"/>
    <property type="molecule type" value="Genomic_DNA"/>
</dbReference>
<comment type="caution">
    <text evidence="1">The sequence shown here is derived from an EMBL/GenBank/DDBJ whole genome shotgun (WGS) entry which is preliminary data.</text>
</comment>
<keyword evidence="4" id="KW-1185">Reference proteome</keyword>